<dbReference type="EMBL" id="CP064030">
    <property type="protein sequence ID" value="QRN55527.1"/>
    <property type="molecule type" value="Genomic_DNA"/>
</dbReference>
<gene>
    <name evidence="1" type="ORF">ISN74_09490</name>
</gene>
<reference evidence="1 2" key="1">
    <citation type="submission" date="2020-10" db="EMBL/GenBank/DDBJ databases">
        <title>Phylogeny of dyella-like bacteria.</title>
        <authorList>
            <person name="Fu J."/>
        </authorList>
    </citation>
    <scope>NUCLEOTIDE SEQUENCE [LARGE SCALE GENOMIC DNA]</scope>
    <source>
        <strain evidence="1 2">DHOB09</strain>
    </source>
</reference>
<sequence length="68" mass="7811">MNPLTDVSFVYISRLASIIESDPFRVEEWYRSACIRELGGMTAKELVKQGKAGLVIKFLYSIRRGERD</sequence>
<evidence type="ECO:0008006" key="3">
    <source>
        <dbReference type="Google" id="ProtNLM"/>
    </source>
</evidence>
<evidence type="ECO:0000313" key="1">
    <source>
        <dbReference type="EMBL" id="QRN55527.1"/>
    </source>
</evidence>
<organism evidence="1 2">
    <name type="scientific">Dyella caseinilytica</name>
    <dbReference type="NCBI Taxonomy" id="1849581"/>
    <lineage>
        <taxon>Bacteria</taxon>
        <taxon>Pseudomonadati</taxon>
        <taxon>Pseudomonadota</taxon>
        <taxon>Gammaproteobacteria</taxon>
        <taxon>Lysobacterales</taxon>
        <taxon>Rhodanobacteraceae</taxon>
        <taxon>Dyella</taxon>
    </lineage>
</organism>
<name>A0ABX7H0W6_9GAMM</name>
<proteinExistence type="predicted"/>
<dbReference type="Proteomes" id="UP000663181">
    <property type="component" value="Chromosome"/>
</dbReference>
<evidence type="ECO:0000313" key="2">
    <source>
        <dbReference type="Proteomes" id="UP000663181"/>
    </source>
</evidence>
<keyword evidence="2" id="KW-1185">Reference proteome</keyword>
<accession>A0ABX7H0W6</accession>
<protein>
    <recommendedName>
        <fullName evidence="3">Antitoxin Xre/MbcA/ParS-like toxin-binding domain-containing protein</fullName>
    </recommendedName>
</protein>
<dbReference type="RefSeq" id="WP_188799093.1">
    <property type="nucleotide sequence ID" value="NZ_BMIZ01000001.1"/>
</dbReference>